<dbReference type="Pfam" id="PF12833">
    <property type="entry name" value="HTH_18"/>
    <property type="match status" value="1"/>
</dbReference>
<dbReference type="PROSITE" id="PS01124">
    <property type="entry name" value="HTH_ARAC_FAMILY_2"/>
    <property type="match status" value="1"/>
</dbReference>
<dbReference type="Gene3D" id="1.10.10.60">
    <property type="entry name" value="Homeodomain-like"/>
    <property type="match status" value="1"/>
</dbReference>
<evidence type="ECO:0000259" key="6">
    <source>
        <dbReference type="PROSITE" id="PS01124"/>
    </source>
</evidence>
<comment type="caution">
    <text evidence="7">The sequence shown here is derived from an EMBL/GenBank/DDBJ whole genome shotgun (WGS) entry which is preliminary data.</text>
</comment>
<dbReference type="InterPro" id="IPR020449">
    <property type="entry name" value="Tscrpt_reg_AraC-type_HTH"/>
</dbReference>
<proteinExistence type="predicted"/>
<dbReference type="SMART" id="SM00342">
    <property type="entry name" value="HTH_ARAC"/>
    <property type="match status" value="1"/>
</dbReference>
<dbReference type="InterPro" id="IPR018062">
    <property type="entry name" value="HTH_AraC-typ_CS"/>
</dbReference>
<feature type="domain" description="HTH araC/xylS-type" evidence="6">
    <location>
        <begin position="163"/>
        <end position="260"/>
    </location>
</feature>
<dbReference type="PRINTS" id="PR00032">
    <property type="entry name" value="HTHARAC"/>
</dbReference>
<dbReference type="GO" id="GO:0043565">
    <property type="term" value="F:sequence-specific DNA binding"/>
    <property type="evidence" value="ECO:0007669"/>
    <property type="project" value="InterPro"/>
</dbReference>
<dbReference type="EMBL" id="WNLA01000033">
    <property type="protein sequence ID" value="MTW05935.1"/>
    <property type="molecule type" value="Genomic_DNA"/>
</dbReference>
<keyword evidence="8" id="KW-1185">Reference proteome</keyword>
<accession>A0A6L6Q8J6</accession>
<dbReference type="PANTHER" id="PTHR11019:SF190">
    <property type="entry name" value="ARAC-FAMILY REGULATORY PROTEIN"/>
    <property type="match status" value="1"/>
</dbReference>
<gene>
    <name evidence="7" type="ORF">GM668_28035</name>
</gene>
<evidence type="ECO:0000256" key="3">
    <source>
        <dbReference type="ARBA" id="ARBA00023125"/>
    </source>
</evidence>
<evidence type="ECO:0000313" key="8">
    <source>
        <dbReference type="Proteomes" id="UP000484015"/>
    </source>
</evidence>
<evidence type="ECO:0000256" key="4">
    <source>
        <dbReference type="ARBA" id="ARBA00023159"/>
    </source>
</evidence>
<keyword evidence="4" id="KW-0010">Activator</keyword>
<dbReference type="InterPro" id="IPR009057">
    <property type="entry name" value="Homeodomain-like_sf"/>
</dbReference>
<dbReference type="Pfam" id="PF02311">
    <property type="entry name" value="AraC_binding"/>
    <property type="match status" value="1"/>
</dbReference>
<dbReference type="CDD" id="cd06124">
    <property type="entry name" value="cupin_NimR-like_N"/>
    <property type="match status" value="1"/>
</dbReference>
<evidence type="ECO:0000256" key="1">
    <source>
        <dbReference type="ARBA" id="ARBA00022491"/>
    </source>
</evidence>
<dbReference type="FunFam" id="1.10.10.60:FF:000132">
    <property type="entry name" value="AraC family transcriptional regulator"/>
    <property type="match status" value="1"/>
</dbReference>
<evidence type="ECO:0000256" key="2">
    <source>
        <dbReference type="ARBA" id="ARBA00023015"/>
    </source>
</evidence>
<dbReference type="InterPro" id="IPR018060">
    <property type="entry name" value="HTH_AraC"/>
</dbReference>
<dbReference type="SUPFAM" id="SSF51182">
    <property type="entry name" value="RmlC-like cupins"/>
    <property type="match status" value="1"/>
</dbReference>
<dbReference type="Proteomes" id="UP000484015">
    <property type="component" value="Unassembled WGS sequence"/>
</dbReference>
<keyword evidence="3" id="KW-0238">DNA-binding</keyword>
<evidence type="ECO:0000256" key="5">
    <source>
        <dbReference type="ARBA" id="ARBA00023163"/>
    </source>
</evidence>
<dbReference type="RefSeq" id="WP_155442279.1">
    <property type="nucleotide sequence ID" value="NZ_WNLA01000033.1"/>
</dbReference>
<organism evidence="7 8">
    <name type="scientific">Pseudoduganella ginsengisoli</name>
    <dbReference type="NCBI Taxonomy" id="1462440"/>
    <lineage>
        <taxon>Bacteria</taxon>
        <taxon>Pseudomonadati</taxon>
        <taxon>Pseudomonadota</taxon>
        <taxon>Betaproteobacteria</taxon>
        <taxon>Burkholderiales</taxon>
        <taxon>Oxalobacteraceae</taxon>
        <taxon>Telluria group</taxon>
        <taxon>Pseudoduganella</taxon>
    </lineage>
</organism>
<dbReference type="OrthoDB" id="9804543at2"/>
<dbReference type="PANTHER" id="PTHR11019">
    <property type="entry name" value="HTH-TYPE TRANSCRIPTIONAL REGULATOR NIMR"/>
    <property type="match status" value="1"/>
</dbReference>
<dbReference type="AlphaFoldDB" id="A0A6L6Q8J6"/>
<dbReference type="InterPro" id="IPR003313">
    <property type="entry name" value="AraC-bd"/>
</dbReference>
<name>A0A6L6Q8J6_9BURK</name>
<dbReference type="InterPro" id="IPR011051">
    <property type="entry name" value="RmlC_Cupin_sf"/>
</dbReference>
<sequence>MTNTPRHVRMPPFTDTLPAPIFFRAVQLPADTIYPWHCHQWGEFVYSFSGVMEVKLANSHYLAPPQYGIWLPARVEHIGQNRLAAEHSSLYIAEELCGALPAATCALAVSPLVRAILEHLRQHPPGNPRSDSDERLLRVLVDQLATARSVGSYLPMSDDPLLSIVLGMLEADPSDNRSVAELARAANTTERTLMRRCQRELGMTLADWRQRLRVVRAMTLLEAGQTVEAVALDLGYASASAFIAMFRRLTNETPDEYRKRAGSIGKQHAHP</sequence>
<keyword evidence="1" id="KW-0678">Repressor</keyword>
<keyword evidence="2" id="KW-0805">Transcription regulation</keyword>
<dbReference type="SUPFAM" id="SSF46689">
    <property type="entry name" value="Homeodomain-like"/>
    <property type="match status" value="1"/>
</dbReference>
<evidence type="ECO:0000313" key="7">
    <source>
        <dbReference type="EMBL" id="MTW05935.1"/>
    </source>
</evidence>
<dbReference type="PROSITE" id="PS00041">
    <property type="entry name" value="HTH_ARAC_FAMILY_1"/>
    <property type="match status" value="1"/>
</dbReference>
<protein>
    <submittedName>
        <fullName evidence="7">Helix-turn-helix domain-containing protein</fullName>
    </submittedName>
</protein>
<keyword evidence="5" id="KW-0804">Transcription</keyword>
<dbReference type="GO" id="GO:0003700">
    <property type="term" value="F:DNA-binding transcription factor activity"/>
    <property type="evidence" value="ECO:0007669"/>
    <property type="project" value="InterPro"/>
</dbReference>
<reference evidence="7 8" key="1">
    <citation type="submission" date="2019-11" db="EMBL/GenBank/DDBJ databases">
        <title>Type strains purchased from KCTC, JCM and DSMZ.</title>
        <authorList>
            <person name="Lu H."/>
        </authorList>
    </citation>
    <scope>NUCLEOTIDE SEQUENCE [LARGE SCALE GENOMIC DNA]</scope>
    <source>
        <strain evidence="7 8">KCTC 42409</strain>
    </source>
</reference>